<dbReference type="RefSeq" id="WP_068770491.1">
    <property type="nucleotide sequence ID" value="NZ_KV441840.1"/>
</dbReference>
<proteinExistence type="predicted"/>
<dbReference type="InterPro" id="IPR014825">
    <property type="entry name" value="DNA_alkylation"/>
</dbReference>
<dbReference type="OrthoDB" id="1117222at2"/>
<dbReference type="AlphaFoldDB" id="A0A178IKD8"/>
<sequence>MKSPIQQLRTRLKENADVATRESGKRFFKQHEAVKLHGVKTAMVLKIARTSFESVKSRSKEEVLALCDDLWESGYIEETFVACEWAYGMRKHYIPADLERFEKWLADYVDNWASCDTLCNHSVGTLVEMYPELLASLLRWTRSDNRWLKRGAAVSLIIPARKGLFFEAVFAIANRLLGDSDDLVQKGYGWLLKAASGAHAKEVFAYLMEKHAVMPRTAFRYALEKMPAAWRIEAMSK</sequence>
<dbReference type="EMBL" id="LRRQ01000081">
    <property type="protein sequence ID" value="OAM89715.1"/>
    <property type="molecule type" value="Genomic_DNA"/>
</dbReference>
<organism evidence="1 2">
    <name type="scientific">Termitidicoccus mucosus</name>
    <dbReference type="NCBI Taxonomy" id="1184151"/>
    <lineage>
        <taxon>Bacteria</taxon>
        <taxon>Pseudomonadati</taxon>
        <taxon>Verrucomicrobiota</taxon>
        <taxon>Opitutia</taxon>
        <taxon>Opitutales</taxon>
        <taxon>Opitutaceae</taxon>
        <taxon>Termitidicoccus</taxon>
    </lineage>
</organism>
<gene>
    <name evidence="1" type="ORF">AW736_12085</name>
</gene>
<keyword evidence="2" id="KW-1185">Reference proteome</keyword>
<dbReference type="PANTHER" id="PTHR34070:SF1">
    <property type="entry name" value="DNA ALKYLATION REPAIR PROTEIN"/>
    <property type="match status" value="1"/>
</dbReference>
<protein>
    <submittedName>
        <fullName evidence="1">DNA alkylation repair protein</fullName>
    </submittedName>
</protein>
<accession>A0A178IKD8</accession>
<dbReference type="Proteomes" id="UP000078486">
    <property type="component" value="Unassembled WGS sequence"/>
</dbReference>
<dbReference type="PANTHER" id="PTHR34070">
    <property type="entry name" value="ARMADILLO-TYPE FOLD"/>
    <property type="match status" value="1"/>
</dbReference>
<dbReference type="Gene3D" id="1.25.10.90">
    <property type="match status" value="1"/>
</dbReference>
<reference evidence="1 2" key="1">
    <citation type="submission" date="2016-01" db="EMBL/GenBank/DDBJ databases">
        <title>High potential of lignocellulose degradation of a new Verrucomicrobia species.</title>
        <authorList>
            <person name="Wang Y."/>
            <person name="Shi Y."/>
            <person name="Qiu Z."/>
            <person name="Liu S."/>
            <person name="Yang H."/>
        </authorList>
    </citation>
    <scope>NUCLEOTIDE SEQUENCE [LARGE SCALE GENOMIC DNA]</scope>
    <source>
        <strain evidence="1 2">TSB47</strain>
    </source>
</reference>
<dbReference type="CDD" id="cd06561">
    <property type="entry name" value="AlkD_like"/>
    <property type="match status" value="1"/>
</dbReference>
<dbReference type="Pfam" id="PF08713">
    <property type="entry name" value="DNA_alkylation"/>
    <property type="match status" value="1"/>
</dbReference>
<comment type="caution">
    <text evidence="1">The sequence shown here is derived from an EMBL/GenBank/DDBJ whole genome shotgun (WGS) entry which is preliminary data.</text>
</comment>
<name>A0A178IKD8_9BACT</name>
<evidence type="ECO:0000313" key="1">
    <source>
        <dbReference type="EMBL" id="OAM89715.1"/>
    </source>
</evidence>
<dbReference type="SUPFAM" id="SSF48371">
    <property type="entry name" value="ARM repeat"/>
    <property type="match status" value="1"/>
</dbReference>
<dbReference type="InterPro" id="IPR016024">
    <property type="entry name" value="ARM-type_fold"/>
</dbReference>
<evidence type="ECO:0000313" key="2">
    <source>
        <dbReference type="Proteomes" id="UP000078486"/>
    </source>
</evidence>